<dbReference type="CDD" id="cd05144">
    <property type="entry name" value="RIO2_C"/>
    <property type="match status" value="1"/>
</dbReference>
<dbReference type="PANTHER" id="PTHR45852">
    <property type="entry name" value="SER/THR-PROTEIN KINASE RIO2"/>
    <property type="match status" value="1"/>
</dbReference>
<dbReference type="Pfam" id="PF09202">
    <property type="entry name" value="Rio2_N"/>
    <property type="match status" value="1"/>
</dbReference>
<keyword evidence="10" id="KW-0460">Magnesium</keyword>
<dbReference type="InterPro" id="IPR030484">
    <property type="entry name" value="Rio2"/>
</dbReference>
<dbReference type="SUPFAM" id="SSF56112">
    <property type="entry name" value="Protein kinase-like (PK-like)"/>
    <property type="match status" value="1"/>
</dbReference>
<dbReference type="InterPro" id="IPR018935">
    <property type="entry name" value="RIO_kinase_CS"/>
</dbReference>
<dbReference type="GO" id="GO:0005524">
    <property type="term" value="F:ATP binding"/>
    <property type="evidence" value="ECO:0007669"/>
    <property type="project" value="UniProtKB-KW"/>
</dbReference>
<evidence type="ECO:0000259" key="14">
    <source>
        <dbReference type="SMART" id="SM00090"/>
    </source>
</evidence>
<keyword evidence="7" id="KW-0547">Nucleotide-binding</keyword>
<dbReference type="Proteomes" id="UP000079169">
    <property type="component" value="Unplaced"/>
</dbReference>
<dbReference type="Gene3D" id="1.10.510.10">
    <property type="entry name" value="Transferase(Phosphotransferase) domain 1"/>
    <property type="match status" value="1"/>
</dbReference>
<feature type="region of interest" description="Disordered" evidence="13">
    <location>
        <begin position="315"/>
        <end position="335"/>
    </location>
</feature>
<dbReference type="InterPro" id="IPR015285">
    <property type="entry name" value="RIO2_wHTH_N"/>
</dbReference>
<dbReference type="PaxDb" id="121845-A0A1S3CVX5"/>
<dbReference type="RefSeq" id="XP_008468853.1">
    <property type="nucleotide sequence ID" value="XM_008470631.3"/>
</dbReference>
<comment type="cofactor">
    <cofactor evidence="1">
        <name>Mg(2+)</name>
        <dbReference type="ChEBI" id="CHEBI:18420"/>
    </cofactor>
</comment>
<evidence type="ECO:0000256" key="5">
    <source>
        <dbReference type="ARBA" id="ARBA00022679"/>
    </source>
</evidence>
<dbReference type="InterPro" id="IPR011009">
    <property type="entry name" value="Kinase-like_dom_sf"/>
</dbReference>
<evidence type="ECO:0000256" key="1">
    <source>
        <dbReference type="ARBA" id="ARBA00001946"/>
    </source>
</evidence>
<keyword evidence="6" id="KW-0479">Metal-binding</keyword>
<evidence type="ECO:0000256" key="2">
    <source>
        <dbReference type="ARBA" id="ARBA00009196"/>
    </source>
</evidence>
<keyword evidence="5" id="KW-0808">Transferase</keyword>
<dbReference type="GO" id="GO:0030688">
    <property type="term" value="C:preribosome, small subunit precursor"/>
    <property type="evidence" value="ECO:0007669"/>
    <property type="project" value="TreeGrafter"/>
</dbReference>
<evidence type="ECO:0000256" key="7">
    <source>
        <dbReference type="ARBA" id="ARBA00022741"/>
    </source>
</evidence>
<comment type="similarity">
    <text evidence="2">Belongs to the protein kinase superfamily. RIO-type Ser/Thr kinase family.</text>
</comment>
<keyword evidence="9" id="KW-0067">ATP-binding</keyword>
<dbReference type="GO" id="GO:0005634">
    <property type="term" value="C:nucleus"/>
    <property type="evidence" value="ECO:0007669"/>
    <property type="project" value="TreeGrafter"/>
</dbReference>
<keyword evidence="8 16" id="KW-0418">Kinase</keyword>
<dbReference type="GO" id="GO:0005829">
    <property type="term" value="C:cytosol"/>
    <property type="evidence" value="ECO:0007669"/>
    <property type="project" value="TreeGrafter"/>
</dbReference>
<feature type="compositionally biased region" description="Basic and acidic residues" evidence="13">
    <location>
        <begin position="390"/>
        <end position="399"/>
    </location>
</feature>
<accession>A0A1S3CVX5</accession>
<feature type="region of interest" description="Disordered" evidence="13">
    <location>
        <begin position="350"/>
        <end position="399"/>
    </location>
</feature>
<comment type="catalytic activity">
    <reaction evidence="12">
        <text>L-seryl-[protein] + ATP = O-phospho-L-seryl-[protein] + ADP + H(+)</text>
        <dbReference type="Rhea" id="RHEA:17989"/>
        <dbReference type="Rhea" id="RHEA-COMP:9863"/>
        <dbReference type="Rhea" id="RHEA-COMP:11604"/>
        <dbReference type="ChEBI" id="CHEBI:15378"/>
        <dbReference type="ChEBI" id="CHEBI:29999"/>
        <dbReference type="ChEBI" id="CHEBI:30616"/>
        <dbReference type="ChEBI" id="CHEBI:83421"/>
        <dbReference type="ChEBI" id="CHEBI:456216"/>
        <dbReference type="EC" id="2.7.11.1"/>
    </reaction>
</comment>
<evidence type="ECO:0000256" key="10">
    <source>
        <dbReference type="ARBA" id="ARBA00022842"/>
    </source>
</evidence>
<feature type="domain" description="RIO kinase" evidence="14">
    <location>
        <begin position="63"/>
        <end position="289"/>
    </location>
</feature>
<dbReference type="KEGG" id="dci:103506245"/>
<dbReference type="CTD" id="55781"/>
<gene>
    <name evidence="16" type="primary">LOC103506245</name>
</gene>
<evidence type="ECO:0000256" key="4">
    <source>
        <dbReference type="ARBA" id="ARBA00022527"/>
    </source>
</evidence>
<keyword evidence="4" id="KW-0723">Serine/threonine-protein kinase</keyword>
<evidence type="ECO:0000313" key="16">
    <source>
        <dbReference type="RefSeq" id="XP_008468853.1"/>
    </source>
</evidence>
<evidence type="ECO:0000256" key="12">
    <source>
        <dbReference type="ARBA" id="ARBA00048679"/>
    </source>
</evidence>
<evidence type="ECO:0000256" key="3">
    <source>
        <dbReference type="ARBA" id="ARBA00012513"/>
    </source>
</evidence>
<dbReference type="Gene3D" id="1.10.10.10">
    <property type="entry name" value="Winged helix-like DNA-binding domain superfamily/Winged helix DNA-binding domain"/>
    <property type="match status" value="1"/>
</dbReference>
<dbReference type="GO" id="GO:0046872">
    <property type="term" value="F:metal ion binding"/>
    <property type="evidence" value="ECO:0007669"/>
    <property type="project" value="UniProtKB-KW"/>
</dbReference>
<dbReference type="FunFam" id="1.10.510.10:FF:000307">
    <property type="entry name" value="Serine/threonine-protein kinase RIO2"/>
    <property type="match status" value="1"/>
</dbReference>
<reference evidence="16" key="1">
    <citation type="submission" date="2025-08" db="UniProtKB">
        <authorList>
            <consortium name="RefSeq"/>
        </authorList>
    </citation>
    <scope>IDENTIFICATION</scope>
</reference>
<dbReference type="GO" id="GO:0004674">
    <property type="term" value="F:protein serine/threonine kinase activity"/>
    <property type="evidence" value="ECO:0007669"/>
    <property type="project" value="UniProtKB-KW"/>
</dbReference>
<dbReference type="EC" id="2.7.11.1" evidence="3"/>
<evidence type="ECO:0000256" key="9">
    <source>
        <dbReference type="ARBA" id="ARBA00022840"/>
    </source>
</evidence>
<feature type="compositionally biased region" description="Acidic residues" evidence="13">
    <location>
        <begin position="317"/>
        <end position="335"/>
    </location>
</feature>
<keyword evidence="15" id="KW-1185">Reference proteome</keyword>
<name>A0A1S3CVX5_DIACI</name>
<dbReference type="InterPro" id="IPR036388">
    <property type="entry name" value="WH-like_DNA-bd_sf"/>
</dbReference>
<dbReference type="PANTHER" id="PTHR45852:SF1">
    <property type="entry name" value="SERINE_THREONINE-PROTEIN KINASE RIO2"/>
    <property type="match status" value="1"/>
</dbReference>
<dbReference type="Pfam" id="PF01163">
    <property type="entry name" value="RIO1"/>
    <property type="match status" value="1"/>
</dbReference>
<dbReference type="PROSITE" id="PS01245">
    <property type="entry name" value="RIO1"/>
    <property type="match status" value="1"/>
</dbReference>
<dbReference type="Gene3D" id="3.30.200.20">
    <property type="entry name" value="Phosphorylase Kinase, domain 1"/>
    <property type="match status" value="1"/>
</dbReference>
<evidence type="ECO:0000256" key="8">
    <source>
        <dbReference type="ARBA" id="ARBA00022777"/>
    </source>
</evidence>
<evidence type="ECO:0000256" key="13">
    <source>
        <dbReference type="SAM" id="MobiDB-lite"/>
    </source>
</evidence>
<dbReference type="InterPro" id="IPR036390">
    <property type="entry name" value="WH_DNA-bd_sf"/>
</dbReference>
<dbReference type="OMA" id="MIHHENT"/>
<evidence type="ECO:0000256" key="11">
    <source>
        <dbReference type="ARBA" id="ARBA00047899"/>
    </source>
</evidence>
<comment type="catalytic activity">
    <reaction evidence="11">
        <text>L-threonyl-[protein] + ATP = O-phospho-L-threonyl-[protein] + ADP + H(+)</text>
        <dbReference type="Rhea" id="RHEA:46608"/>
        <dbReference type="Rhea" id="RHEA-COMP:11060"/>
        <dbReference type="Rhea" id="RHEA-COMP:11605"/>
        <dbReference type="ChEBI" id="CHEBI:15378"/>
        <dbReference type="ChEBI" id="CHEBI:30013"/>
        <dbReference type="ChEBI" id="CHEBI:30616"/>
        <dbReference type="ChEBI" id="CHEBI:61977"/>
        <dbReference type="ChEBI" id="CHEBI:456216"/>
        <dbReference type="EC" id="2.7.11.1"/>
    </reaction>
</comment>
<dbReference type="InterPro" id="IPR018934">
    <property type="entry name" value="RIO_dom"/>
</dbReference>
<dbReference type="STRING" id="121845.A0A1S3CVX5"/>
<proteinExistence type="inferred from homology"/>
<evidence type="ECO:0000256" key="6">
    <source>
        <dbReference type="ARBA" id="ARBA00022723"/>
    </source>
</evidence>
<dbReference type="FunFam" id="3.30.200.20:FF:000052">
    <property type="entry name" value="Serine/threonine-protein kinase RIO2"/>
    <property type="match status" value="1"/>
</dbReference>
<dbReference type="AlphaFoldDB" id="A0A1S3CVX5"/>
<dbReference type="GO" id="GO:0030490">
    <property type="term" value="P:maturation of SSU-rRNA"/>
    <property type="evidence" value="ECO:0007669"/>
    <property type="project" value="TreeGrafter"/>
</dbReference>
<protein>
    <recommendedName>
        <fullName evidence="3">non-specific serine/threonine protein kinase</fullName>
        <ecNumber evidence="3">2.7.11.1</ecNumber>
    </recommendedName>
</protein>
<dbReference type="GeneID" id="103506245"/>
<dbReference type="InterPro" id="IPR000687">
    <property type="entry name" value="RIO_kinase"/>
</dbReference>
<evidence type="ECO:0000313" key="15">
    <source>
        <dbReference type="Proteomes" id="UP000079169"/>
    </source>
</evidence>
<dbReference type="SMART" id="SM00090">
    <property type="entry name" value="RIO"/>
    <property type="match status" value="1"/>
</dbReference>
<sequence>MGKLNVSMLRYLTSEDFRVLTAVNRLDRSPFQVPSGATVIVCGLSVHKLLKELCKHKLLSYERGKHYDGYRLTNQGYDYLALKTLSSRKVIASFGNQIGVGKESNIYVVEDCDGNPLVLKLHRLGRTCFRNLKEKRDYHAHRNKAGWLYLSRISATKEFAYMNALYDRGFPVPKPVDINRHCVIMELVKGDPLSRVSHVNNVEALYDELMDLIVRFANHGVIHGDFNEFNLMLQEDERPVVIDFPQMVSTSHPNAQTFFDRDVTCIKDFFRKRFGYESSLHPTFDDISREDILDVEVSASGFTKRMDKELLAQLGLDESDEELDSEDDTVEDKDEIENLREQVDVTMNLYNEGERKDSTSESIKPEVTSHSGSEEISSEDSRTNNSDVKSNPKESTRSEDTVLKFVKNVELQKNEGKVNEILDKNCVNCAVEKINPDELQNGDKNDIILDENRLGSNTKTSRDPSEEDFNFDIRSVTSASTIPPEVIRARVKKALEKRERTKVRIRNLAKGEASATSRKRRENRATIKESAGCTVWDD</sequence>
<dbReference type="SUPFAM" id="SSF46785">
    <property type="entry name" value="Winged helix' DNA-binding domain"/>
    <property type="match status" value="1"/>
</dbReference>
<organism evidence="15 16">
    <name type="scientific">Diaphorina citri</name>
    <name type="common">Asian citrus psyllid</name>
    <dbReference type="NCBI Taxonomy" id="121845"/>
    <lineage>
        <taxon>Eukaryota</taxon>
        <taxon>Metazoa</taxon>
        <taxon>Ecdysozoa</taxon>
        <taxon>Arthropoda</taxon>
        <taxon>Hexapoda</taxon>
        <taxon>Insecta</taxon>
        <taxon>Pterygota</taxon>
        <taxon>Neoptera</taxon>
        <taxon>Paraneoptera</taxon>
        <taxon>Hemiptera</taxon>
        <taxon>Sternorrhyncha</taxon>
        <taxon>Psylloidea</taxon>
        <taxon>Psyllidae</taxon>
        <taxon>Diaphorininae</taxon>
        <taxon>Diaphorina</taxon>
    </lineage>
</organism>